<dbReference type="GO" id="GO:0000139">
    <property type="term" value="C:Golgi membrane"/>
    <property type="evidence" value="ECO:0007669"/>
    <property type="project" value="UniProtKB-SubCell"/>
</dbReference>
<comment type="similarity">
    <text evidence="2">Belongs to the wntless family.</text>
</comment>
<dbReference type="InterPro" id="IPR053936">
    <property type="entry name" value="WLS_GOLD"/>
</dbReference>
<evidence type="ECO:0000256" key="8">
    <source>
        <dbReference type="ARBA" id="ARBA00023136"/>
    </source>
</evidence>
<dbReference type="PANTHER" id="PTHR13449">
    <property type="entry name" value="INTEGRAL MEMBRANE PROTEIN GPR177"/>
    <property type="match status" value="1"/>
</dbReference>
<evidence type="ECO:0000256" key="7">
    <source>
        <dbReference type="ARBA" id="ARBA00023034"/>
    </source>
</evidence>
<reference evidence="12" key="1">
    <citation type="submission" date="2024-06" db="EMBL/GenBank/DDBJ databases">
        <authorList>
            <person name="Liu X."/>
            <person name="Lenzi L."/>
            <person name="Haldenby T S."/>
            <person name="Uol C."/>
        </authorList>
    </citation>
    <scope>NUCLEOTIDE SEQUENCE</scope>
</reference>
<feature type="domain" description="Wntless-like transmembrane" evidence="10">
    <location>
        <begin position="244"/>
        <end position="518"/>
    </location>
</feature>
<feature type="transmembrane region" description="Helical" evidence="9">
    <location>
        <begin position="357"/>
        <end position="377"/>
    </location>
</feature>
<keyword evidence="6 9" id="KW-1133">Transmembrane helix</keyword>
<keyword evidence="5 9" id="KW-0812">Transmembrane</keyword>
<dbReference type="EMBL" id="CAXLJL010000501">
    <property type="protein sequence ID" value="CAL5138591.1"/>
    <property type="molecule type" value="Genomic_DNA"/>
</dbReference>
<keyword evidence="7" id="KW-0333">Golgi apparatus</keyword>
<evidence type="ECO:0000256" key="9">
    <source>
        <dbReference type="SAM" id="Phobius"/>
    </source>
</evidence>
<proteinExistence type="inferred from homology"/>
<keyword evidence="3" id="KW-0217">Developmental protein</keyword>
<dbReference type="InterPro" id="IPR047843">
    <property type="entry name" value="WLS-like_TM"/>
</dbReference>
<evidence type="ECO:0000256" key="5">
    <source>
        <dbReference type="ARBA" id="ARBA00022692"/>
    </source>
</evidence>
<dbReference type="AlphaFoldDB" id="A0AAV2TNZ6"/>
<feature type="transmembrane region" description="Helical" evidence="9">
    <location>
        <begin position="397"/>
        <end position="423"/>
    </location>
</feature>
<sequence>MVGVVLETLSTRKLLFFGLLMLLAQIFYFLVGGLVAPSPNSSETILMSKCVDYSKDSPQKWLYIRRFENLSSESNCEYLLPDGDLENVLPASSNADQLVFIAQFPHPRDGYRLRMTRWFQQVLGVLMLDIKHKAGVKINEDTRVTFDLRLGYRNEKDPPGVWHDLARSTEVRPLHCVLDAEAKADRNHSHEFDSEIYYECEVLPLFTLASCHYEEYLLNLRIPMTQNEGIGALQDVWMVEIHQNGGFTKVWFSLKTLAFPAALLALIFFSTRVRELGRPASTLEKTIFILGVGLTFLNCPVEWISLIVNASFWLVLSDVRQGVFLAVLVCFWLVFTEEHMMDESRRSSSIAGVNRVYWPRLLLLIGSCAALFIFELAERGVQIRNPFYSIWSHPTVAKLGITSVIVGALCALAYMGYLGFLVVRTLIQILSKRRLLTDLPKEQRRYYKGVIYRFTILLSYTLVCAAFTVAFFIFNRATEDHWAWGERSIEYGSAFITGVYGMWNVYVIAVLCLYAPSHKFRSTSGQELYDRLVSSTYNDVTPSIGHNTDEARQTVSPDDWDSSAVSGGESIRLAPMSGPPVTPVKNLAFLHKNA</sequence>
<dbReference type="GO" id="GO:0006886">
    <property type="term" value="P:intracellular protein transport"/>
    <property type="evidence" value="ECO:0007669"/>
    <property type="project" value="TreeGrafter"/>
</dbReference>
<feature type="transmembrane region" description="Helical" evidence="9">
    <location>
        <begin position="250"/>
        <end position="269"/>
    </location>
</feature>
<dbReference type="Pfam" id="PF06664">
    <property type="entry name" value="WLS-like_TM"/>
    <property type="match status" value="1"/>
</dbReference>
<evidence type="ECO:0000313" key="13">
    <source>
        <dbReference type="Proteomes" id="UP001497525"/>
    </source>
</evidence>
<dbReference type="GO" id="GO:0016055">
    <property type="term" value="P:Wnt signaling pathway"/>
    <property type="evidence" value="ECO:0007669"/>
    <property type="project" value="UniProtKB-KW"/>
</dbReference>
<dbReference type="Proteomes" id="UP001497525">
    <property type="component" value="Unassembled WGS sequence"/>
</dbReference>
<evidence type="ECO:0000256" key="2">
    <source>
        <dbReference type="ARBA" id="ARBA00008148"/>
    </source>
</evidence>
<protein>
    <recommendedName>
        <fullName evidence="14">Protein wntless</fullName>
    </recommendedName>
</protein>
<evidence type="ECO:0000256" key="3">
    <source>
        <dbReference type="ARBA" id="ARBA00022473"/>
    </source>
</evidence>
<evidence type="ECO:0000313" key="12">
    <source>
        <dbReference type="EMBL" id="CAL5138591.1"/>
    </source>
</evidence>
<feature type="transmembrane region" description="Helical" evidence="9">
    <location>
        <begin position="450"/>
        <end position="474"/>
    </location>
</feature>
<evidence type="ECO:0000256" key="4">
    <source>
        <dbReference type="ARBA" id="ARBA00022687"/>
    </source>
</evidence>
<keyword evidence="8 9" id="KW-0472">Membrane</keyword>
<evidence type="ECO:0000259" key="10">
    <source>
        <dbReference type="Pfam" id="PF06664"/>
    </source>
</evidence>
<evidence type="ECO:0000256" key="1">
    <source>
        <dbReference type="ARBA" id="ARBA00004653"/>
    </source>
</evidence>
<name>A0AAV2TNZ6_CALDB</name>
<dbReference type="GO" id="GO:0061355">
    <property type="term" value="P:Wnt protein secretion"/>
    <property type="evidence" value="ECO:0007669"/>
    <property type="project" value="TreeGrafter"/>
</dbReference>
<dbReference type="GO" id="GO:0017147">
    <property type="term" value="F:Wnt-protein binding"/>
    <property type="evidence" value="ECO:0007669"/>
    <property type="project" value="InterPro"/>
</dbReference>
<keyword evidence="4" id="KW-0879">Wnt signaling pathway</keyword>
<evidence type="ECO:0008006" key="14">
    <source>
        <dbReference type="Google" id="ProtNLM"/>
    </source>
</evidence>
<feature type="transmembrane region" description="Helical" evidence="9">
    <location>
        <begin position="494"/>
        <end position="515"/>
    </location>
</feature>
<dbReference type="Pfam" id="PF21883">
    <property type="entry name" value="WLS_GOLD"/>
    <property type="match status" value="1"/>
</dbReference>
<organism evidence="12 13">
    <name type="scientific">Calicophoron daubneyi</name>
    <name type="common">Rumen fluke</name>
    <name type="synonym">Paramphistomum daubneyi</name>
    <dbReference type="NCBI Taxonomy" id="300641"/>
    <lineage>
        <taxon>Eukaryota</taxon>
        <taxon>Metazoa</taxon>
        <taxon>Spiralia</taxon>
        <taxon>Lophotrochozoa</taxon>
        <taxon>Platyhelminthes</taxon>
        <taxon>Trematoda</taxon>
        <taxon>Digenea</taxon>
        <taxon>Plagiorchiida</taxon>
        <taxon>Pronocephalata</taxon>
        <taxon>Paramphistomoidea</taxon>
        <taxon>Paramphistomidae</taxon>
        <taxon>Calicophoron</taxon>
    </lineage>
</organism>
<dbReference type="InterPro" id="IPR009551">
    <property type="entry name" value="Wntless"/>
</dbReference>
<evidence type="ECO:0000259" key="11">
    <source>
        <dbReference type="Pfam" id="PF21883"/>
    </source>
</evidence>
<evidence type="ECO:0000256" key="6">
    <source>
        <dbReference type="ARBA" id="ARBA00022989"/>
    </source>
</evidence>
<gene>
    <name evidence="12" type="ORF">CDAUBV1_LOCUS13414</name>
</gene>
<feature type="domain" description="Wntless GOLD" evidence="11">
    <location>
        <begin position="49"/>
        <end position="243"/>
    </location>
</feature>
<feature type="transmembrane region" description="Helical" evidence="9">
    <location>
        <begin position="319"/>
        <end position="336"/>
    </location>
</feature>
<accession>A0AAV2TNZ6</accession>
<dbReference type="PANTHER" id="PTHR13449:SF2">
    <property type="entry name" value="PROTEIN WNTLESS HOMOLOG"/>
    <property type="match status" value="1"/>
</dbReference>
<feature type="transmembrane region" description="Helical" evidence="9">
    <location>
        <begin position="289"/>
        <end position="313"/>
    </location>
</feature>
<feature type="transmembrane region" description="Helical" evidence="9">
    <location>
        <begin position="14"/>
        <end position="36"/>
    </location>
</feature>
<comment type="subcellular location">
    <subcellularLocation>
        <location evidence="1">Golgi apparatus membrane</location>
        <topology evidence="1">Multi-pass membrane protein</topology>
    </subcellularLocation>
</comment>
<comment type="caution">
    <text evidence="12">The sequence shown here is derived from an EMBL/GenBank/DDBJ whole genome shotgun (WGS) entry which is preliminary data.</text>
</comment>